<feature type="non-terminal residue" evidence="1">
    <location>
        <position position="1"/>
    </location>
</feature>
<organism evidence="1 2">
    <name type="scientific">Datura stramonium</name>
    <name type="common">Jimsonweed</name>
    <name type="synonym">Common thornapple</name>
    <dbReference type="NCBI Taxonomy" id="4076"/>
    <lineage>
        <taxon>Eukaryota</taxon>
        <taxon>Viridiplantae</taxon>
        <taxon>Streptophyta</taxon>
        <taxon>Embryophyta</taxon>
        <taxon>Tracheophyta</taxon>
        <taxon>Spermatophyta</taxon>
        <taxon>Magnoliopsida</taxon>
        <taxon>eudicotyledons</taxon>
        <taxon>Gunneridae</taxon>
        <taxon>Pentapetalae</taxon>
        <taxon>asterids</taxon>
        <taxon>lamiids</taxon>
        <taxon>Solanales</taxon>
        <taxon>Solanaceae</taxon>
        <taxon>Solanoideae</taxon>
        <taxon>Datureae</taxon>
        <taxon>Datura</taxon>
    </lineage>
</organism>
<protein>
    <submittedName>
        <fullName evidence="1">Uncharacterized protein</fullName>
    </submittedName>
</protein>
<accession>A0ABS8UPI1</accession>
<dbReference type="Proteomes" id="UP000823775">
    <property type="component" value="Unassembled WGS sequence"/>
</dbReference>
<keyword evidence="2" id="KW-1185">Reference proteome</keyword>
<evidence type="ECO:0000313" key="1">
    <source>
        <dbReference type="EMBL" id="MCD9560545.1"/>
    </source>
</evidence>
<evidence type="ECO:0000313" key="2">
    <source>
        <dbReference type="Proteomes" id="UP000823775"/>
    </source>
</evidence>
<name>A0ABS8UPI1_DATST</name>
<proteinExistence type="predicted"/>
<sequence length="96" mass="10975">LCLYPGAKIKGKLLPPPNNYWYWAANVGATLGGKIPRQDFHFKEKLWFDLGACELRRSGHHVEKKESLTNGSLHAIHRIDLPFYARAGVPYFDDNH</sequence>
<comment type="caution">
    <text evidence="1">The sequence shown here is derived from an EMBL/GenBank/DDBJ whole genome shotgun (WGS) entry which is preliminary data.</text>
</comment>
<dbReference type="EMBL" id="JACEIK010002337">
    <property type="protein sequence ID" value="MCD9560545.1"/>
    <property type="molecule type" value="Genomic_DNA"/>
</dbReference>
<gene>
    <name evidence="1" type="ORF">HAX54_019242</name>
</gene>
<reference evidence="1 2" key="1">
    <citation type="journal article" date="2021" name="BMC Genomics">
        <title>Datura genome reveals duplications of psychoactive alkaloid biosynthetic genes and high mutation rate following tissue culture.</title>
        <authorList>
            <person name="Rajewski A."/>
            <person name="Carter-House D."/>
            <person name="Stajich J."/>
            <person name="Litt A."/>
        </authorList>
    </citation>
    <scope>NUCLEOTIDE SEQUENCE [LARGE SCALE GENOMIC DNA]</scope>
    <source>
        <strain evidence="1">AR-01</strain>
    </source>
</reference>